<dbReference type="EMBL" id="JACAZE010000004">
    <property type="protein sequence ID" value="KAF7318545.1"/>
    <property type="molecule type" value="Genomic_DNA"/>
</dbReference>
<evidence type="ECO:0000313" key="2">
    <source>
        <dbReference type="EMBL" id="KAF7318545.1"/>
    </source>
</evidence>
<evidence type="ECO:0000313" key="3">
    <source>
        <dbReference type="Proteomes" id="UP000613580"/>
    </source>
</evidence>
<sequence>MSVADARAQLGRIDAEIYRIEHESAKYIAALEAAEAVLLERLSHLTFPILTLPRSILSRIFTECLPRHGRVRMAPDAIPFKLAQVCREWREVALGTPALWASQDVVLKFFSEENAAGWTTEKSALFDLCAERAMDTQHCPRVPLSLSIRHEMPKTKTTSMLIRVPASLTSVIPHVRRLEADISASQFRELRPLQTPTPNLESLAVAVDADGLHDLVHHAPKLRDLRLRDYPSDARLVSSTLVNLEICVPQADTALVAVLEILQHCPALEVLRTPMEVSFAHELDPSSSAALERAIQHHKLKTLALTSTSRALVAPESQSIMRLFSLLDAPNLRSLDVIIPGHSDHKDVLETTETFLSHCSARIKNLRLTILPLDTAIWLSLLSPTDLETLEVVAHPSTNECAYPFADDFALAPFAALRKITFALETTRDCEVSIDWPALLAIVRARKSNGLPPLESFHLSTIWKRTFFSHSAWFPPDKIFNDAPAGESDDDVLALAEQITLVQKFAVPHDDEQGYGCGCDGRSWDDFYNEYNCEEEVHWPDRESEEGADGKKRDWLVRRWPESALGVNIDAKAKPVDDADPCAEFTLTPDAGQKFGKPENWSSDEEEYDEDEDEDSEDEAENEDGEAAGEEETIMKEDASEVSSVC</sequence>
<dbReference type="InterPro" id="IPR032675">
    <property type="entry name" value="LRR_dom_sf"/>
</dbReference>
<reference evidence="2" key="1">
    <citation type="submission" date="2020-05" db="EMBL/GenBank/DDBJ databases">
        <title>Mycena genomes resolve the evolution of fungal bioluminescence.</title>
        <authorList>
            <person name="Tsai I.J."/>
        </authorList>
    </citation>
    <scope>NUCLEOTIDE SEQUENCE</scope>
    <source>
        <strain evidence="2">110903Hualien_Pintung</strain>
    </source>
</reference>
<dbReference type="Gene3D" id="3.80.10.10">
    <property type="entry name" value="Ribonuclease Inhibitor"/>
    <property type="match status" value="1"/>
</dbReference>
<dbReference type="PANTHER" id="PTHR38926">
    <property type="entry name" value="F-BOX DOMAIN CONTAINING PROTEIN, EXPRESSED"/>
    <property type="match status" value="1"/>
</dbReference>
<evidence type="ECO:0000256" key="1">
    <source>
        <dbReference type="SAM" id="MobiDB-lite"/>
    </source>
</evidence>
<dbReference type="OrthoDB" id="3058670at2759"/>
<proteinExistence type="predicted"/>
<accession>A0A8H6TGP1</accession>
<dbReference type="Gene3D" id="1.20.1280.50">
    <property type="match status" value="1"/>
</dbReference>
<feature type="region of interest" description="Disordered" evidence="1">
    <location>
        <begin position="571"/>
        <end position="646"/>
    </location>
</feature>
<gene>
    <name evidence="2" type="ORF">HMN09_00364700</name>
</gene>
<organism evidence="2 3">
    <name type="scientific">Mycena chlorophos</name>
    <name type="common">Agaric fungus</name>
    <name type="synonym">Agaricus chlorophos</name>
    <dbReference type="NCBI Taxonomy" id="658473"/>
    <lineage>
        <taxon>Eukaryota</taxon>
        <taxon>Fungi</taxon>
        <taxon>Dikarya</taxon>
        <taxon>Basidiomycota</taxon>
        <taxon>Agaricomycotina</taxon>
        <taxon>Agaricomycetes</taxon>
        <taxon>Agaricomycetidae</taxon>
        <taxon>Agaricales</taxon>
        <taxon>Marasmiineae</taxon>
        <taxon>Mycenaceae</taxon>
        <taxon>Mycena</taxon>
    </lineage>
</organism>
<protein>
    <submittedName>
        <fullName evidence="2">F-box domain-containing protein</fullName>
    </submittedName>
</protein>
<name>A0A8H6TGP1_MYCCL</name>
<dbReference type="PANTHER" id="PTHR38926:SF5">
    <property type="entry name" value="F-BOX AND LEUCINE-RICH REPEAT PROTEIN 6"/>
    <property type="match status" value="1"/>
</dbReference>
<keyword evidence="3" id="KW-1185">Reference proteome</keyword>
<comment type="caution">
    <text evidence="2">The sequence shown here is derived from an EMBL/GenBank/DDBJ whole genome shotgun (WGS) entry which is preliminary data.</text>
</comment>
<dbReference type="AlphaFoldDB" id="A0A8H6TGP1"/>
<dbReference type="Proteomes" id="UP000613580">
    <property type="component" value="Unassembled WGS sequence"/>
</dbReference>
<feature type="compositionally biased region" description="Acidic residues" evidence="1">
    <location>
        <begin position="602"/>
        <end position="632"/>
    </location>
</feature>